<evidence type="ECO:0000313" key="2">
    <source>
        <dbReference type="EMBL" id="CAI3971312.1"/>
    </source>
</evidence>
<sequence>MIATLKQYAWVAAFLVAMGFGAYVAHTAGEARVKAAETATSAAKAESKGLRTQLEAERLAGAVRAAHRDAVARQTKENHDQLETALGAHPGWRDEPVPEPVADSLRDAARRANTGAAAR</sequence>
<evidence type="ECO:0000256" key="1">
    <source>
        <dbReference type="SAM" id="MobiDB-lite"/>
    </source>
</evidence>
<feature type="region of interest" description="Disordered" evidence="1">
    <location>
        <begin position="72"/>
        <end position="119"/>
    </location>
</feature>
<protein>
    <submittedName>
        <fullName evidence="2">Rz-like spanin</fullName>
    </submittedName>
</protein>
<feature type="compositionally biased region" description="Basic and acidic residues" evidence="1">
    <location>
        <begin position="72"/>
        <end position="82"/>
    </location>
</feature>
<dbReference type="EMBL" id="OX359471">
    <property type="protein sequence ID" value="CAI3971312.1"/>
    <property type="molecule type" value="Genomic_DNA"/>
</dbReference>
<organism evidence="2">
    <name type="scientific">Variovorax phage VAC_51</name>
    <dbReference type="NCBI Taxonomy" id="2985242"/>
    <lineage>
        <taxon>Viruses</taxon>
        <taxon>Duplodnaviria</taxon>
        <taxon>Heunggongvirae</taxon>
        <taxon>Uroviricota</taxon>
        <taxon>Caudoviricetes</taxon>
        <taxon>Autographivirales</taxon>
        <taxon>Autoscriptoviridae</taxon>
        <taxon>Trelivelvirus</taxon>
        <taxon>Trelivelvirus VAC51</taxon>
    </lineage>
</organism>
<proteinExistence type="predicted"/>
<gene>
    <name evidence="2" type="ORF">VAC51_00005</name>
</gene>
<accession>A0A9N6ZGD9</accession>
<reference evidence="2" key="1">
    <citation type="submission" date="2022-10" db="EMBL/GenBank/DDBJ databases">
        <authorList>
            <person name="Meaden S."/>
        </authorList>
    </citation>
    <scope>NUCLEOTIDE SEQUENCE</scope>
</reference>
<name>A0A9N6ZGD9_9CAUD</name>